<feature type="chain" id="PRO_5008342075" description="Calpain catalytic domain-containing protein" evidence="2">
    <location>
        <begin position="22"/>
        <end position="426"/>
    </location>
</feature>
<evidence type="ECO:0000256" key="1">
    <source>
        <dbReference type="SAM" id="MobiDB-lite"/>
    </source>
</evidence>
<dbReference type="EMBL" id="KI894032">
    <property type="protein sequence ID" value="OBR84708.1"/>
    <property type="molecule type" value="Genomic_DNA"/>
</dbReference>
<name>A0A1A6A3S3_9TREE</name>
<reference evidence="4" key="3">
    <citation type="submission" date="2024-02" db="EMBL/GenBank/DDBJ databases">
        <title>Comparative genomics of Cryptococcus and Kwoniella reveals pathogenesis evolution and contrasting modes of karyotype evolution via chromosome fusion or intercentromeric recombination.</title>
        <authorList>
            <person name="Coelho M.A."/>
            <person name="David-Palma M."/>
            <person name="Shea T."/>
            <person name="Bowers K."/>
            <person name="McGinley-Smith S."/>
            <person name="Mohammad A.W."/>
            <person name="Gnirke A."/>
            <person name="Yurkov A.M."/>
            <person name="Nowrousian M."/>
            <person name="Sun S."/>
            <person name="Cuomo C.A."/>
            <person name="Heitman J."/>
        </authorList>
    </citation>
    <scope>NUCLEOTIDE SEQUENCE</scope>
    <source>
        <strain evidence="4">CBS 10117</strain>
    </source>
</reference>
<dbReference type="AlphaFoldDB" id="A0A1A6A3S3"/>
<gene>
    <name evidence="3" type="ORF">I303_05567</name>
    <name evidence="4" type="ORF">I303_104988</name>
</gene>
<evidence type="ECO:0000313" key="5">
    <source>
        <dbReference type="Proteomes" id="UP000078595"/>
    </source>
</evidence>
<proteinExistence type="predicted"/>
<dbReference type="InterPro" id="IPR038765">
    <property type="entry name" value="Papain-like_cys_pep_sf"/>
</dbReference>
<evidence type="ECO:0000256" key="2">
    <source>
        <dbReference type="SAM" id="SignalP"/>
    </source>
</evidence>
<dbReference type="RefSeq" id="XP_018262550.1">
    <property type="nucleotide sequence ID" value="XM_018408859.1"/>
</dbReference>
<protein>
    <recommendedName>
        <fullName evidence="6">Calpain catalytic domain-containing protein</fullName>
    </recommendedName>
</protein>
<evidence type="ECO:0008006" key="6">
    <source>
        <dbReference type="Google" id="ProtNLM"/>
    </source>
</evidence>
<dbReference type="OrthoDB" id="2568780at2759"/>
<dbReference type="Proteomes" id="UP000078595">
    <property type="component" value="Chromosome 6"/>
</dbReference>
<reference evidence="4" key="2">
    <citation type="submission" date="2013-07" db="EMBL/GenBank/DDBJ databases">
        <authorList>
            <consortium name="The Broad Institute Genome Sequencing Platform"/>
            <person name="Cuomo C."/>
            <person name="Litvintseva A."/>
            <person name="Chen Y."/>
            <person name="Heitman J."/>
            <person name="Sun S."/>
            <person name="Springer D."/>
            <person name="Dromer F."/>
            <person name="Young S.K."/>
            <person name="Zeng Q."/>
            <person name="Gargeya S."/>
            <person name="Fitzgerald M."/>
            <person name="Abouelleil A."/>
            <person name="Alvarado L."/>
            <person name="Berlin A.M."/>
            <person name="Chapman S.B."/>
            <person name="Dewar J."/>
            <person name="Goldberg J."/>
            <person name="Griggs A."/>
            <person name="Gujja S."/>
            <person name="Hansen M."/>
            <person name="Howarth C."/>
            <person name="Imamovic A."/>
            <person name="Larimer J."/>
            <person name="McCowan C."/>
            <person name="Murphy C."/>
            <person name="Pearson M."/>
            <person name="Priest M."/>
            <person name="Roberts A."/>
            <person name="Saif S."/>
            <person name="Shea T."/>
            <person name="Sykes S."/>
            <person name="Wortman J."/>
            <person name="Nusbaum C."/>
            <person name="Birren B."/>
        </authorList>
    </citation>
    <scope>NUCLEOTIDE SEQUENCE</scope>
    <source>
        <strain evidence="4">CBS 10117</strain>
    </source>
</reference>
<keyword evidence="5" id="KW-1185">Reference proteome</keyword>
<dbReference type="SUPFAM" id="SSF54001">
    <property type="entry name" value="Cysteine proteinases"/>
    <property type="match status" value="1"/>
</dbReference>
<feature type="compositionally biased region" description="Low complexity" evidence="1">
    <location>
        <begin position="314"/>
        <end position="389"/>
    </location>
</feature>
<dbReference type="VEuPathDB" id="FungiDB:I303_05567"/>
<accession>A0A1A6A3S3</accession>
<feature type="compositionally biased region" description="Polar residues" evidence="1">
    <location>
        <begin position="293"/>
        <end position="313"/>
    </location>
</feature>
<evidence type="ECO:0000313" key="3">
    <source>
        <dbReference type="EMBL" id="OBR84708.1"/>
    </source>
</evidence>
<dbReference type="KEGG" id="kdj:28969266"/>
<evidence type="ECO:0000313" key="4">
    <source>
        <dbReference type="EMBL" id="WWC62392.1"/>
    </source>
</evidence>
<sequence length="426" mass="44280">MRQPALLFSSILPFLITFVAAKPIYQPRQLERRGIAPLWNESGPHVRDVKQVKTLNCWWAASSLAVLMSSQKWVEQMVRYSNGTSMTGLSWPEDSAVQVTVWNPNSGQQETFTADHNYISQTEDHPNGNWWHDAIGQGARAMGKTDSFAGVISGANPDWDPKSGSATVGLKILTGFDTDAQYTQFLSIDEFFELAQKAAGGTPVIFNTLAEEDIGVTSPQLGHSHDYAIYNGSTDSEGDRVIWARNSWGSTDAFKLQDVYDNSYQIIHLRSWNVLGGGPADTTHEAVPETPAANGTDTATPGANATDTSASQPNATATGSNSTATDSPDTGANSTTPSTGAASAASAPAPAGGSAATSEAASQSAAGSASQPVQSGAASSAPAAGAGAPTAPPAAGGGDTPSWTSTLPGSAWTFPVSILPAYRGKN</sequence>
<dbReference type="EMBL" id="CP144535">
    <property type="protein sequence ID" value="WWC62392.1"/>
    <property type="molecule type" value="Genomic_DNA"/>
</dbReference>
<keyword evidence="2" id="KW-0732">Signal</keyword>
<feature type="region of interest" description="Disordered" evidence="1">
    <location>
        <begin position="280"/>
        <end position="426"/>
    </location>
</feature>
<dbReference type="GeneID" id="28969266"/>
<feature type="signal peptide" evidence="2">
    <location>
        <begin position="1"/>
        <end position="21"/>
    </location>
</feature>
<organism evidence="3">
    <name type="scientific">Kwoniella dejecticola CBS 10117</name>
    <dbReference type="NCBI Taxonomy" id="1296121"/>
    <lineage>
        <taxon>Eukaryota</taxon>
        <taxon>Fungi</taxon>
        <taxon>Dikarya</taxon>
        <taxon>Basidiomycota</taxon>
        <taxon>Agaricomycotina</taxon>
        <taxon>Tremellomycetes</taxon>
        <taxon>Tremellales</taxon>
        <taxon>Cryptococcaceae</taxon>
        <taxon>Kwoniella</taxon>
    </lineage>
</organism>
<reference evidence="3" key="1">
    <citation type="submission" date="2013-07" db="EMBL/GenBank/DDBJ databases">
        <title>The Genome Sequence of Cryptococcus dejecticola CBS10117.</title>
        <authorList>
            <consortium name="The Broad Institute Genome Sequencing Platform"/>
            <person name="Cuomo C."/>
            <person name="Litvintseva A."/>
            <person name="Chen Y."/>
            <person name="Heitman J."/>
            <person name="Sun S."/>
            <person name="Springer D."/>
            <person name="Dromer F."/>
            <person name="Young S.K."/>
            <person name="Zeng Q."/>
            <person name="Gargeya S."/>
            <person name="Fitzgerald M."/>
            <person name="Abouelleil A."/>
            <person name="Alvarado L."/>
            <person name="Berlin A.M."/>
            <person name="Chapman S.B."/>
            <person name="Dewar J."/>
            <person name="Goldberg J."/>
            <person name="Griggs A."/>
            <person name="Gujja S."/>
            <person name="Hansen M."/>
            <person name="Howarth C."/>
            <person name="Imamovic A."/>
            <person name="Larimer J."/>
            <person name="McCowan C."/>
            <person name="Murphy C."/>
            <person name="Pearson M."/>
            <person name="Priest M."/>
            <person name="Roberts A."/>
            <person name="Saif S."/>
            <person name="Shea T."/>
            <person name="Sykes S."/>
            <person name="Wortman J."/>
            <person name="Nusbaum C."/>
            <person name="Birren B."/>
        </authorList>
    </citation>
    <scope>NUCLEOTIDE SEQUENCE [LARGE SCALE GENOMIC DNA]</scope>
    <source>
        <strain evidence="3">CBS 10117</strain>
    </source>
</reference>